<gene>
    <name evidence="2" type="ORF">EV682_10963</name>
    <name evidence="1" type="ORF">NCTC11159_01062</name>
</gene>
<sequence>MKSTNFGVGKSGMEDQYSKFKSMYPVIEKRLLAGESSKVVLEFIREEIPLFSARTFTTYLSRCRHLKRAPVAIAEAARAWHESRGVTVLPSVAHVAETVVSNASAQPGVEIKQGGEVVPSNVNVVMPYEFAPEPINHDEMIKKFRQSKKTK</sequence>
<reference evidence="1 3" key="1">
    <citation type="submission" date="2018-06" db="EMBL/GenBank/DDBJ databases">
        <authorList>
            <consortium name="Pathogen Informatics"/>
            <person name="Doyle S."/>
        </authorList>
    </citation>
    <scope>NUCLEOTIDE SEQUENCE [LARGE SCALE GENOMIC DNA]</scope>
    <source>
        <strain evidence="1 3">NCTC11159</strain>
    </source>
</reference>
<dbReference type="Proteomes" id="UP000255108">
    <property type="component" value="Unassembled WGS sequence"/>
</dbReference>
<protein>
    <submittedName>
        <fullName evidence="1">Uncharacterized protein</fullName>
    </submittedName>
</protein>
<evidence type="ECO:0000313" key="1">
    <source>
        <dbReference type="EMBL" id="STQ90004.1"/>
    </source>
</evidence>
<accession>A0A377Q453</accession>
<dbReference type="AlphaFoldDB" id="A0A377Q453"/>
<dbReference type="Proteomes" id="UP000295794">
    <property type="component" value="Unassembled WGS sequence"/>
</dbReference>
<dbReference type="RefSeq" id="WP_115226394.1">
    <property type="nucleotide sequence ID" value="NZ_CAWOLO010000009.1"/>
</dbReference>
<keyword evidence="4" id="KW-1185">Reference proteome</keyword>
<dbReference type="EMBL" id="UGHR01000001">
    <property type="protein sequence ID" value="STQ90004.1"/>
    <property type="molecule type" value="Genomic_DNA"/>
</dbReference>
<organism evidence="1 3">
    <name type="scientific">Iodobacter fluviatilis</name>
    <dbReference type="NCBI Taxonomy" id="537"/>
    <lineage>
        <taxon>Bacteria</taxon>
        <taxon>Pseudomonadati</taxon>
        <taxon>Pseudomonadota</taxon>
        <taxon>Betaproteobacteria</taxon>
        <taxon>Neisseriales</taxon>
        <taxon>Chitinibacteraceae</taxon>
        <taxon>Iodobacter</taxon>
    </lineage>
</organism>
<name>A0A377Q453_9NEIS</name>
<proteinExistence type="predicted"/>
<evidence type="ECO:0000313" key="3">
    <source>
        <dbReference type="Proteomes" id="UP000255108"/>
    </source>
</evidence>
<evidence type="ECO:0000313" key="2">
    <source>
        <dbReference type="EMBL" id="TCU84538.1"/>
    </source>
</evidence>
<evidence type="ECO:0000313" key="4">
    <source>
        <dbReference type="Proteomes" id="UP000295794"/>
    </source>
</evidence>
<dbReference type="EMBL" id="SMBT01000009">
    <property type="protein sequence ID" value="TCU84538.1"/>
    <property type="molecule type" value="Genomic_DNA"/>
</dbReference>
<reference evidence="2 4" key="2">
    <citation type="submission" date="2019-03" db="EMBL/GenBank/DDBJ databases">
        <title>Genomic Encyclopedia of Type Strains, Phase IV (KMG-IV): sequencing the most valuable type-strain genomes for metagenomic binning, comparative biology and taxonomic classification.</title>
        <authorList>
            <person name="Goeker M."/>
        </authorList>
    </citation>
    <scope>NUCLEOTIDE SEQUENCE [LARGE SCALE GENOMIC DNA]</scope>
    <source>
        <strain evidence="2 4">DSM 3764</strain>
    </source>
</reference>